<dbReference type="Proteomes" id="UP000198582">
    <property type="component" value="Unassembled WGS sequence"/>
</dbReference>
<evidence type="ECO:0000259" key="5">
    <source>
        <dbReference type="Pfam" id="PF00296"/>
    </source>
</evidence>
<accession>A0A1H8WNK2</accession>
<dbReference type="NCBIfam" id="TIGR03619">
    <property type="entry name" value="F420_Rv2161c"/>
    <property type="match status" value="1"/>
</dbReference>
<evidence type="ECO:0000256" key="2">
    <source>
        <dbReference type="ARBA" id="ARBA00022643"/>
    </source>
</evidence>
<dbReference type="GO" id="GO:0046306">
    <property type="term" value="P:alkanesulfonate catabolic process"/>
    <property type="evidence" value="ECO:0007669"/>
    <property type="project" value="TreeGrafter"/>
</dbReference>
<evidence type="ECO:0000313" key="7">
    <source>
        <dbReference type="Proteomes" id="UP000198582"/>
    </source>
</evidence>
<keyword evidence="2" id="KW-0288">FMN</keyword>
<evidence type="ECO:0000256" key="3">
    <source>
        <dbReference type="ARBA" id="ARBA00023002"/>
    </source>
</evidence>
<dbReference type="Pfam" id="PF00296">
    <property type="entry name" value="Bac_luciferase"/>
    <property type="match status" value="1"/>
</dbReference>
<evidence type="ECO:0000256" key="4">
    <source>
        <dbReference type="ARBA" id="ARBA00023033"/>
    </source>
</evidence>
<dbReference type="Gene3D" id="3.20.20.30">
    <property type="entry name" value="Luciferase-like domain"/>
    <property type="match status" value="1"/>
</dbReference>
<dbReference type="AlphaFoldDB" id="A0A1H8WNK2"/>
<gene>
    <name evidence="6" type="ORF">SAMN04489732_105366</name>
</gene>
<dbReference type="InterPro" id="IPR050172">
    <property type="entry name" value="SsuD_RutA_monooxygenase"/>
</dbReference>
<dbReference type="InterPro" id="IPR036661">
    <property type="entry name" value="Luciferase-like_sf"/>
</dbReference>
<keyword evidence="1" id="KW-0285">Flavoprotein</keyword>
<organism evidence="6 7">
    <name type="scientific">Amycolatopsis saalfeldensis</name>
    <dbReference type="NCBI Taxonomy" id="394193"/>
    <lineage>
        <taxon>Bacteria</taxon>
        <taxon>Bacillati</taxon>
        <taxon>Actinomycetota</taxon>
        <taxon>Actinomycetes</taxon>
        <taxon>Pseudonocardiales</taxon>
        <taxon>Pseudonocardiaceae</taxon>
        <taxon>Amycolatopsis</taxon>
    </lineage>
</organism>
<sequence>MKIGFSIPQYARLASDAGQTARFARELEAAGADSLWVGDRLFAAVDPRVGYGGMMDTIPEEFNSALDPFTLLGVAAGATERVRLGTHVLVATWYPPVVLARALTTVDVVSGGRLLPGLGVGWSPEEYESVGLEFRQRGKRLDETLDALEAIWTTDPAEYQGKLVTVPRHHANLKPVQRPRPPIYLGAFSEAGLQRVGRRADGWLPILMPGQPDIDGLRGQRAIVEKAAVEAGRDPKAIEAIVRVNPAKGDAPQTIVDDIKRVAEELGFEHFFIEQMYTDDTVDQAITSAKALLDLLGER</sequence>
<dbReference type="SUPFAM" id="SSF51679">
    <property type="entry name" value="Bacterial luciferase-like"/>
    <property type="match status" value="1"/>
</dbReference>
<keyword evidence="3" id="KW-0560">Oxidoreductase</keyword>
<evidence type="ECO:0000256" key="1">
    <source>
        <dbReference type="ARBA" id="ARBA00022630"/>
    </source>
</evidence>
<dbReference type="InterPro" id="IPR011251">
    <property type="entry name" value="Luciferase-like_dom"/>
</dbReference>
<evidence type="ECO:0000313" key="6">
    <source>
        <dbReference type="EMBL" id="SEP29225.1"/>
    </source>
</evidence>
<reference evidence="6 7" key="1">
    <citation type="submission" date="2016-10" db="EMBL/GenBank/DDBJ databases">
        <authorList>
            <person name="de Groot N.N."/>
        </authorList>
    </citation>
    <scope>NUCLEOTIDE SEQUENCE [LARGE SCALE GENOMIC DNA]</scope>
    <source>
        <strain evidence="6 7">DSM 44993</strain>
    </source>
</reference>
<proteinExistence type="predicted"/>
<dbReference type="STRING" id="394193.SAMN04489732_105366"/>
<dbReference type="EMBL" id="FOEF01000005">
    <property type="protein sequence ID" value="SEP29225.1"/>
    <property type="molecule type" value="Genomic_DNA"/>
</dbReference>
<keyword evidence="4" id="KW-0503">Monooxygenase</keyword>
<dbReference type="RefSeq" id="WP_091617425.1">
    <property type="nucleotide sequence ID" value="NZ_FOEF01000005.1"/>
</dbReference>
<keyword evidence="7" id="KW-1185">Reference proteome</keyword>
<protein>
    <submittedName>
        <fullName evidence="6">Probable F420-dependent oxidoreductase, Rv2161c family</fullName>
    </submittedName>
</protein>
<dbReference type="InterPro" id="IPR019921">
    <property type="entry name" value="Lucif-like_OxRdtase_Rv2161c"/>
</dbReference>
<dbReference type="OrthoDB" id="3206024at2"/>
<dbReference type="GO" id="GO:0008726">
    <property type="term" value="F:alkanesulfonate monooxygenase activity"/>
    <property type="evidence" value="ECO:0007669"/>
    <property type="project" value="TreeGrafter"/>
</dbReference>
<dbReference type="PANTHER" id="PTHR42847">
    <property type="entry name" value="ALKANESULFONATE MONOOXYGENASE"/>
    <property type="match status" value="1"/>
</dbReference>
<name>A0A1H8WNK2_9PSEU</name>
<feature type="domain" description="Luciferase-like" evidence="5">
    <location>
        <begin position="16"/>
        <end position="267"/>
    </location>
</feature>
<dbReference type="PANTHER" id="PTHR42847:SF4">
    <property type="entry name" value="ALKANESULFONATE MONOOXYGENASE-RELATED"/>
    <property type="match status" value="1"/>
</dbReference>